<keyword evidence="3" id="KW-0233">DNA recombination</keyword>
<protein>
    <submittedName>
        <fullName evidence="9">Recombinase family protein</fullName>
    </submittedName>
</protein>
<evidence type="ECO:0000256" key="4">
    <source>
        <dbReference type="PIRSR" id="PIRSR606118-50"/>
    </source>
</evidence>
<feature type="coiled-coil region" evidence="6">
    <location>
        <begin position="436"/>
        <end position="493"/>
    </location>
</feature>
<dbReference type="Pfam" id="PF13408">
    <property type="entry name" value="Zn_ribbon_recom"/>
    <property type="match status" value="1"/>
</dbReference>
<accession>A0A395V4X3</accession>
<evidence type="ECO:0000256" key="6">
    <source>
        <dbReference type="SAM" id="Coils"/>
    </source>
</evidence>
<dbReference type="PROSITE" id="PS00397">
    <property type="entry name" value="RECOMBINASES_1"/>
    <property type="match status" value="1"/>
</dbReference>
<dbReference type="InterPro" id="IPR036162">
    <property type="entry name" value="Resolvase-like_N_sf"/>
</dbReference>
<feature type="domain" description="Recombinase" evidence="8">
    <location>
        <begin position="166"/>
        <end position="287"/>
    </location>
</feature>
<dbReference type="EMBL" id="QRUJ01000001">
    <property type="protein sequence ID" value="RGR56804.1"/>
    <property type="molecule type" value="Genomic_DNA"/>
</dbReference>
<dbReference type="CDD" id="cd03768">
    <property type="entry name" value="SR_ResInv"/>
    <property type="match status" value="1"/>
</dbReference>
<dbReference type="InterPro" id="IPR050639">
    <property type="entry name" value="SSR_resolvase"/>
</dbReference>
<evidence type="ECO:0000256" key="5">
    <source>
        <dbReference type="PROSITE-ProRule" id="PRU10137"/>
    </source>
</evidence>
<comment type="caution">
    <text evidence="9">The sequence shown here is derived from an EMBL/GenBank/DDBJ whole genome shotgun (WGS) entry which is preliminary data.</text>
</comment>
<dbReference type="RefSeq" id="WP_117687923.1">
    <property type="nucleotide sequence ID" value="NZ_QRUJ01000001.1"/>
</dbReference>
<dbReference type="Gene3D" id="3.90.1750.20">
    <property type="entry name" value="Putative Large Serine Recombinase, Chain B, Domain 2"/>
    <property type="match status" value="1"/>
</dbReference>
<keyword evidence="2" id="KW-0238">DNA-binding</keyword>
<evidence type="ECO:0000256" key="3">
    <source>
        <dbReference type="ARBA" id="ARBA00023172"/>
    </source>
</evidence>
<dbReference type="InterPro" id="IPR006118">
    <property type="entry name" value="Recombinase_CS"/>
</dbReference>
<dbReference type="GO" id="GO:0003677">
    <property type="term" value="F:DNA binding"/>
    <property type="evidence" value="ECO:0007669"/>
    <property type="project" value="UniProtKB-KW"/>
</dbReference>
<evidence type="ECO:0000259" key="8">
    <source>
        <dbReference type="PROSITE" id="PS51737"/>
    </source>
</evidence>
<evidence type="ECO:0000256" key="1">
    <source>
        <dbReference type="ARBA" id="ARBA00022908"/>
    </source>
</evidence>
<sequence length="577" mass="65990">MISNSAATHAKVAIYIRVSTLHQIDRDSLPMQRQDLIAYAKLILNTDDVTIFEDAGYSGKNTIRPEFQKMMSQLRTGTYTHLLVWKIDRISRNLLDFAEMYQELKNLGVTFVSKNEQFDTSTAMGEAMLKIILVFAELERNMTSERVTATMISRASNGQWNGGRIPYGYDYDPEEQAFSFNSDEYNIAHLIHDKYEELRSLVYLARYLNEHGYRTRAGNDWSPVSLDIILRSVFYCGDYQYNRLKEGDRQRPKDKSEWITVKDHHLAIVSREQKERILALLESNRRLKSFRKSGKSKYTHIFSGLLICGNCGQPMTSSISTVKKTTGRRYSLYFCPTHRKSKLWCTGKSTSDPIVGEFVFNYILNMLNAQKAFSPETSIQELEQQLLSGDTFSPVVAIAPDGLQDLFHTLRTGTVKGEVFGKDVKIKTDSEPPLQLSKLKKEKVRLERAIDRLNKLFLYSEKAMSESEYLTQKIQLSDALEEVEDKLAFLASEDSLQQSITDDEFIAKASNFILSQKLTDRNYVSFQSLSATVSPEVLDSFLSSIIDNIVFKDGAIHSITFRNGLSHTFIYKEKPEV</sequence>
<dbReference type="SMART" id="SM00857">
    <property type="entry name" value="Resolvase"/>
    <property type="match status" value="1"/>
</dbReference>
<feature type="domain" description="Resolvase/invertase-type recombinase catalytic" evidence="7">
    <location>
        <begin position="11"/>
        <end position="158"/>
    </location>
</feature>
<dbReference type="GO" id="GO:0015074">
    <property type="term" value="P:DNA integration"/>
    <property type="evidence" value="ECO:0007669"/>
    <property type="project" value="UniProtKB-KW"/>
</dbReference>
<dbReference type="GO" id="GO:0000150">
    <property type="term" value="F:DNA strand exchange activity"/>
    <property type="evidence" value="ECO:0007669"/>
    <property type="project" value="InterPro"/>
</dbReference>
<evidence type="ECO:0000313" key="9">
    <source>
        <dbReference type="EMBL" id="RGR56804.1"/>
    </source>
</evidence>
<dbReference type="InterPro" id="IPR038109">
    <property type="entry name" value="DNA_bind_recomb_sf"/>
</dbReference>
<name>A0A395V4X3_9FIRM</name>
<organism evidence="9 10">
    <name type="scientific">Agathobacter rectalis</name>
    <dbReference type="NCBI Taxonomy" id="39491"/>
    <lineage>
        <taxon>Bacteria</taxon>
        <taxon>Bacillati</taxon>
        <taxon>Bacillota</taxon>
        <taxon>Clostridia</taxon>
        <taxon>Lachnospirales</taxon>
        <taxon>Lachnospiraceae</taxon>
        <taxon>Agathobacter</taxon>
    </lineage>
</organism>
<dbReference type="Proteomes" id="UP000266066">
    <property type="component" value="Unassembled WGS sequence"/>
</dbReference>
<dbReference type="PANTHER" id="PTHR30461">
    <property type="entry name" value="DNA-INVERTASE FROM LAMBDOID PROPHAGE"/>
    <property type="match status" value="1"/>
</dbReference>
<dbReference type="AlphaFoldDB" id="A0A395V4X3"/>
<evidence type="ECO:0000256" key="2">
    <source>
        <dbReference type="ARBA" id="ARBA00023125"/>
    </source>
</evidence>
<dbReference type="InterPro" id="IPR025827">
    <property type="entry name" value="Zn_ribbon_recom_dom"/>
</dbReference>
<feature type="active site" description="O-(5'-phospho-DNA)-serine intermediate" evidence="4 5">
    <location>
        <position position="19"/>
    </location>
</feature>
<evidence type="ECO:0000259" key="7">
    <source>
        <dbReference type="PROSITE" id="PS51736"/>
    </source>
</evidence>
<proteinExistence type="predicted"/>
<dbReference type="Pfam" id="PF00239">
    <property type="entry name" value="Resolvase"/>
    <property type="match status" value="1"/>
</dbReference>
<dbReference type="PANTHER" id="PTHR30461:SF23">
    <property type="entry name" value="DNA RECOMBINASE-RELATED"/>
    <property type="match status" value="1"/>
</dbReference>
<dbReference type="PROSITE" id="PS51737">
    <property type="entry name" value="RECOMBINASE_DNA_BIND"/>
    <property type="match status" value="1"/>
</dbReference>
<keyword evidence="1" id="KW-0229">DNA integration</keyword>
<evidence type="ECO:0000313" key="10">
    <source>
        <dbReference type="Proteomes" id="UP000266066"/>
    </source>
</evidence>
<dbReference type="InterPro" id="IPR011109">
    <property type="entry name" value="DNA_bind_recombinase_dom"/>
</dbReference>
<dbReference type="SUPFAM" id="SSF53041">
    <property type="entry name" value="Resolvase-like"/>
    <property type="match status" value="1"/>
</dbReference>
<dbReference type="Gene3D" id="3.40.50.1390">
    <property type="entry name" value="Resolvase, N-terminal catalytic domain"/>
    <property type="match status" value="1"/>
</dbReference>
<keyword evidence="6" id="KW-0175">Coiled coil</keyword>
<gene>
    <name evidence="9" type="ORF">DWY38_00155</name>
</gene>
<dbReference type="InterPro" id="IPR006119">
    <property type="entry name" value="Resolv_N"/>
</dbReference>
<dbReference type="PROSITE" id="PS51736">
    <property type="entry name" value="RECOMBINASES_3"/>
    <property type="match status" value="1"/>
</dbReference>
<dbReference type="Pfam" id="PF07508">
    <property type="entry name" value="Recombinase"/>
    <property type="match status" value="1"/>
</dbReference>
<reference evidence="9 10" key="1">
    <citation type="submission" date="2018-08" db="EMBL/GenBank/DDBJ databases">
        <title>A genome reference for cultivated species of the human gut microbiota.</title>
        <authorList>
            <person name="Zou Y."/>
            <person name="Xue W."/>
            <person name="Luo G."/>
        </authorList>
    </citation>
    <scope>NUCLEOTIDE SEQUENCE [LARGE SCALE GENOMIC DNA]</scope>
    <source>
        <strain evidence="9 10">AF25-15</strain>
    </source>
</reference>